<evidence type="ECO:0000313" key="4">
    <source>
        <dbReference type="Proteomes" id="UP000545386"/>
    </source>
</evidence>
<keyword evidence="1" id="KW-0812">Transmembrane</keyword>
<keyword evidence="1" id="KW-1133">Transmembrane helix</keyword>
<keyword evidence="1" id="KW-0472">Membrane</keyword>
<dbReference type="Proteomes" id="UP000545386">
    <property type="component" value="Unassembled WGS sequence"/>
</dbReference>
<reference evidence="3 4" key="1">
    <citation type="submission" date="2020-08" db="EMBL/GenBank/DDBJ databases">
        <title>Paraeoetvoesia sp. YC-7-48 draft genome sequence.</title>
        <authorList>
            <person name="Yao L."/>
        </authorList>
    </citation>
    <scope>NUCLEOTIDE SEQUENCE [LARGE SCALE GENOMIC DNA]</scope>
    <source>
        <strain evidence="4">YC-7-48</strain>
    </source>
</reference>
<organism evidence="3 4">
    <name type="scientific">Pusillimonas minor</name>
    <dbReference type="NCBI Taxonomy" id="2697024"/>
    <lineage>
        <taxon>Bacteria</taxon>
        <taxon>Pseudomonadati</taxon>
        <taxon>Pseudomonadota</taxon>
        <taxon>Betaproteobacteria</taxon>
        <taxon>Burkholderiales</taxon>
        <taxon>Alcaligenaceae</taxon>
        <taxon>Pusillimonas</taxon>
    </lineage>
</organism>
<evidence type="ECO:0000256" key="1">
    <source>
        <dbReference type="SAM" id="Phobius"/>
    </source>
</evidence>
<gene>
    <name evidence="3" type="ORF">GTU67_09680</name>
</gene>
<protein>
    <submittedName>
        <fullName evidence="3">CHASE2 domain-containing protein</fullName>
    </submittedName>
</protein>
<sequence>MLLIMGFAHLTLNFSPLGLSDRADKYLQDLFNTYAGDLVYGSPQDDITVLLLTDETLEAHQRGHWPASYDFHGKVLNSLLHEKPRAVFIDFLWLSQRLDASLGMPRDGDYLIKVLRRYNLAGIPVFLASTPAVEQNWPELAGLVVPVPAELSIDVMDFVSRTYPVVVGNAQQTPAFRIAQEVRPDLFATDPTEPMDVFWGTLPNKKNDWMKVEKHDADIATVALYGFSGVKTPVPFVTTLYVRDLLKQTGENHEDVRKQAAALMKDKIILYGANLTGVNDLIFTPTRDILPGVYLHAMALDNLLRWGGEYKSAMGTGLHANRIWHGVWSLLIVLPVAMLLAFFHRRPGSGTPGNQGVRTLNLPSSMAPQPQTSQVFGLNALRSWRMRMLALFDQHRVLGRLCVMLALVCWFAAWGVVEFVYFNISAGTVAGYLAFLTLGFFLDKIGLVDWMIDHVYLWIRKACSRLAQTLGRYKSRV</sequence>
<evidence type="ECO:0000313" key="3">
    <source>
        <dbReference type="EMBL" id="MBC2770179.1"/>
    </source>
</evidence>
<dbReference type="RefSeq" id="WP_185779870.1">
    <property type="nucleotide sequence ID" value="NZ_JACJUU010000006.1"/>
</dbReference>
<feature type="transmembrane region" description="Helical" evidence="1">
    <location>
        <begin position="420"/>
        <end position="442"/>
    </location>
</feature>
<dbReference type="Pfam" id="PF05226">
    <property type="entry name" value="CHASE2"/>
    <property type="match status" value="1"/>
</dbReference>
<dbReference type="InterPro" id="IPR007890">
    <property type="entry name" value="CHASE2"/>
</dbReference>
<name>A0A842HMW3_9BURK</name>
<evidence type="ECO:0000259" key="2">
    <source>
        <dbReference type="SMART" id="SM01080"/>
    </source>
</evidence>
<proteinExistence type="predicted"/>
<dbReference type="EMBL" id="JACJUU010000006">
    <property type="protein sequence ID" value="MBC2770179.1"/>
    <property type="molecule type" value="Genomic_DNA"/>
</dbReference>
<feature type="transmembrane region" description="Helical" evidence="1">
    <location>
        <begin position="323"/>
        <end position="343"/>
    </location>
</feature>
<dbReference type="AlphaFoldDB" id="A0A842HMW3"/>
<feature type="transmembrane region" description="Helical" evidence="1">
    <location>
        <begin position="397"/>
        <end position="414"/>
    </location>
</feature>
<feature type="domain" description="CHASE2" evidence="2">
    <location>
        <begin position="20"/>
        <end position="343"/>
    </location>
</feature>
<dbReference type="SMART" id="SM01080">
    <property type="entry name" value="CHASE2"/>
    <property type="match status" value="1"/>
</dbReference>
<comment type="caution">
    <text evidence="3">The sequence shown here is derived from an EMBL/GenBank/DDBJ whole genome shotgun (WGS) entry which is preliminary data.</text>
</comment>
<keyword evidence="4" id="KW-1185">Reference proteome</keyword>
<accession>A0A842HMW3</accession>